<dbReference type="EMBL" id="UYYB01026209">
    <property type="protein sequence ID" value="VDM72602.1"/>
    <property type="molecule type" value="Genomic_DNA"/>
</dbReference>
<feature type="non-terminal residue" evidence="1">
    <location>
        <position position="88"/>
    </location>
</feature>
<evidence type="ECO:0000313" key="2">
    <source>
        <dbReference type="Proteomes" id="UP000270094"/>
    </source>
</evidence>
<evidence type="ECO:0000313" key="1">
    <source>
        <dbReference type="EMBL" id="VDM72602.1"/>
    </source>
</evidence>
<evidence type="ECO:0008006" key="3">
    <source>
        <dbReference type="Google" id="ProtNLM"/>
    </source>
</evidence>
<dbReference type="AlphaFoldDB" id="A0A3P7KZJ7"/>
<name>A0A3P7KZJ7_STRVU</name>
<dbReference type="Pfam" id="PF23556">
    <property type="entry name" value="TPR_Vps41"/>
    <property type="match status" value="1"/>
</dbReference>
<dbReference type="OrthoDB" id="244107at2759"/>
<reference evidence="1 2" key="1">
    <citation type="submission" date="2018-11" db="EMBL/GenBank/DDBJ databases">
        <authorList>
            <consortium name="Pathogen Informatics"/>
        </authorList>
    </citation>
    <scope>NUCLEOTIDE SEQUENCE [LARGE SCALE GENOMIC DNA]</scope>
</reference>
<organism evidence="1 2">
    <name type="scientific">Strongylus vulgaris</name>
    <name type="common">Blood worm</name>
    <dbReference type="NCBI Taxonomy" id="40348"/>
    <lineage>
        <taxon>Eukaryota</taxon>
        <taxon>Metazoa</taxon>
        <taxon>Ecdysozoa</taxon>
        <taxon>Nematoda</taxon>
        <taxon>Chromadorea</taxon>
        <taxon>Rhabditida</taxon>
        <taxon>Rhabditina</taxon>
        <taxon>Rhabditomorpha</taxon>
        <taxon>Strongyloidea</taxon>
        <taxon>Strongylidae</taxon>
        <taxon>Strongylus</taxon>
    </lineage>
</organism>
<keyword evidence="2" id="KW-1185">Reference proteome</keyword>
<dbReference type="Proteomes" id="UP000270094">
    <property type="component" value="Unassembled WGS sequence"/>
</dbReference>
<proteinExistence type="predicted"/>
<sequence length="88" mass="10304">MTLKRIQEIVSSQSEPNRSSQSDEIHLYLHERKFDSALKIYLSLKDPQIFAVIDKYLLFEQLAYLTKLLNKNEGAEYADQAVRLYADH</sequence>
<gene>
    <name evidence="1" type="ORF">SVUK_LOCUS7600</name>
</gene>
<accession>A0A3P7KZJ7</accession>
<protein>
    <recommendedName>
        <fullName evidence="3">Vacuolar sorting protein 39/Transforming growth factor beta receptor-associated domain-containing protein</fullName>
    </recommendedName>
</protein>